<dbReference type="Proteomes" id="UP000031637">
    <property type="component" value="Chromosome"/>
</dbReference>
<reference evidence="1 2" key="1">
    <citation type="journal article" date="2014" name="Syst. Appl. Microbiol.">
        <title>Complete genomes of freshwater sulfur oxidizers Sulfuricella denitrificans skB26 and Sulfuritalea hydrogenivorans sk43H: genetic insights into the sulfur oxidation pathway of betaproteobacteria.</title>
        <authorList>
            <person name="Watanabe T."/>
            <person name="Kojima H."/>
            <person name="Fukui M."/>
        </authorList>
    </citation>
    <scope>NUCLEOTIDE SEQUENCE [LARGE SCALE GENOMIC DNA]</scope>
    <source>
        <strain evidence="1">DSM22779</strain>
    </source>
</reference>
<dbReference type="KEGG" id="shd:SUTH_00032"/>
<keyword evidence="2" id="KW-1185">Reference proteome</keyword>
<dbReference type="HOGENOM" id="CLU_085053_0_0_4"/>
<accession>W0SAH1</accession>
<dbReference type="EMBL" id="AP012547">
    <property type="protein sequence ID" value="BAO27852.1"/>
    <property type="molecule type" value="Genomic_DNA"/>
</dbReference>
<dbReference type="AlphaFoldDB" id="W0SAH1"/>
<organism evidence="1 2">
    <name type="scientific">Sulfuritalea hydrogenivorans sk43H</name>
    <dbReference type="NCBI Taxonomy" id="1223802"/>
    <lineage>
        <taxon>Bacteria</taxon>
        <taxon>Pseudomonadati</taxon>
        <taxon>Pseudomonadota</taxon>
        <taxon>Betaproteobacteria</taxon>
        <taxon>Nitrosomonadales</taxon>
        <taxon>Sterolibacteriaceae</taxon>
        <taxon>Sulfuritalea</taxon>
    </lineage>
</organism>
<dbReference type="OrthoDB" id="5298866at2"/>
<proteinExistence type="predicted"/>
<dbReference type="STRING" id="1223802.SUTH_00032"/>
<name>W0SAH1_9PROT</name>
<sequence length="212" mass="22699">MAIRLFFFLLVFANLLFFAWAQGYFGASDEGHEPQRLAQQLHPEKLRIVHEGQAPGPAAKKEAAACRVVNGLTTADAETLKTALEAAGSEAAVSPLAEPALHLVVITDLANKATADKKAAELTRFGVQEQTAVALEGGRHEIILGRFDNEAGATAFLQGLTKRGIKSARIDRREQAAVKARVETHGPASTLLQQLPKLIEPYADAVIGECVP</sequence>
<evidence type="ECO:0000313" key="2">
    <source>
        <dbReference type="Proteomes" id="UP000031637"/>
    </source>
</evidence>
<protein>
    <submittedName>
        <fullName evidence="1">Sporulation domain-containing protein</fullName>
    </submittedName>
</protein>
<evidence type="ECO:0000313" key="1">
    <source>
        <dbReference type="EMBL" id="BAO27852.1"/>
    </source>
</evidence>
<dbReference type="RefSeq" id="WP_052472973.1">
    <property type="nucleotide sequence ID" value="NZ_AP012547.1"/>
</dbReference>
<gene>
    <name evidence="1" type="ORF">SUTH_00032</name>
</gene>